<organism evidence="7 8">
    <name type="scientific">Kingdonia uniflora</name>
    <dbReference type="NCBI Taxonomy" id="39325"/>
    <lineage>
        <taxon>Eukaryota</taxon>
        <taxon>Viridiplantae</taxon>
        <taxon>Streptophyta</taxon>
        <taxon>Embryophyta</taxon>
        <taxon>Tracheophyta</taxon>
        <taxon>Spermatophyta</taxon>
        <taxon>Magnoliopsida</taxon>
        <taxon>Ranunculales</taxon>
        <taxon>Circaeasteraceae</taxon>
        <taxon>Kingdonia</taxon>
    </lineage>
</organism>
<evidence type="ECO:0000256" key="1">
    <source>
        <dbReference type="ARBA" id="ARBA00004906"/>
    </source>
</evidence>
<sequence>MDLYSLRPLPVPDVRIITSAGITIPAHSSILGAGSLVLENILESRPRKGMGSEKIIHILGVPCDSVVAFLRFLYSFRCSEEEIHEFGVHLLVLSHFFSVPKLKERCRIGLDQRLTIENVVDVLQISKLCDAPDLYLKCMKLVMEEFKGVEMTEGWRFIQNHDPRLELEILQFINDSELRLKQRRKQIAEKSLYLQLSEAMDCLQHIFTEGCIHVGPYDKDPIKKKFPCKNYSTCQGLQQLICHFATCKKKVNGGCSQCKRMWQILRLHSSTCDQSDSCNVPLCR</sequence>
<dbReference type="PANTHER" id="PTHR46287:SF4">
    <property type="entry name" value="BTB_POZ AND TAZ DOMAIN-CONTAINING PROTEIN 2"/>
    <property type="match status" value="1"/>
</dbReference>
<dbReference type="PROSITE" id="PS50097">
    <property type="entry name" value="BTB"/>
    <property type="match status" value="1"/>
</dbReference>
<evidence type="ECO:0000259" key="6">
    <source>
        <dbReference type="PROSITE" id="PS50097"/>
    </source>
</evidence>
<evidence type="ECO:0000256" key="2">
    <source>
        <dbReference type="ARBA" id="ARBA00022723"/>
    </source>
</evidence>
<comment type="caution">
    <text evidence="7">The sequence shown here is derived from an EMBL/GenBank/DDBJ whole genome shotgun (WGS) entry which is preliminary data.</text>
</comment>
<gene>
    <name evidence="7" type="ORF">GIB67_027774</name>
</gene>
<dbReference type="Proteomes" id="UP000541444">
    <property type="component" value="Unassembled WGS sequence"/>
</dbReference>
<evidence type="ECO:0000313" key="8">
    <source>
        <dbReference type="Proteomes" id="UP000541444"/>
    </source>
</evidence>
<dbReference type="InterPro" id="IPR035898">
    <property type="entry name" value="TAZ_dom_sf"/>
</dbReference>
<dbReference type="AlphaFoldDB" id="A0A7J7PD37"/>
<dbReference type="Pfam" id="PF00651">
    <property type="entry name" value="BTB"/>
    <property type="match status" value="1"/>
</dbReference>
<keyword evidence="3" id="KW-0863">Zinc-finger</keyword>
<dbReference type="InterPro" id="IPR000197">
    <property type="entry name" value="Znf_TAZ"/>
</dbReference>
<dbReference type="PANTHER" id="PTHR46287">
    <property type="entry name" value="BTB/POZ AND TAZ DOMAIN-CONTAINING PROTEIN 3-RELATED"/>
    <property type="match status" value="1"/>
</dbReference>
<dbReference type="Gene3D" id="3.30.710.10">
    <property type="entry name" value="Potassium Channel Kv1.1, Chain A"/>
    <property type="match status" value="1"/>
</dbReference>
<proteinExistence type="predicted"/>
<dbReference type="GO" id="GO:0005634">
    <property type="term" value="C:nucleus"/>
    <property type="evidence" value="ECO:0007669"/>
    <property type="project" value="TreeGrafter"/>
</dbReference>
<dbReference type="SUPFAM" id="SSF54695">
    <property type="entry name" value="POZ domain"/>
    <property type="match status" value="1"/>
</dbReference>
<evidence type="ECO:0000256" key="3">
    <source>
        <dbReference type="ARBA" id="ARBA00022771"/>
    </source>
</evidence>
<dbReference type="InterPro" id="IPR044513">
    <property type="entry name" value="BT1/2/3/4/5"/>
</dbReference>
<dbReference type="GO" id="GO:0005516">
    <property type="term" value="F:calmodulin binding"/>
    <property type="evidence" value="ECO:0007669"/>
    <property type="project" value="UniProtKB-ARBA"/>
</dbReference>
<name>A0A7J7PD37_9MAGN</name>
<evidence type="ECO:0000256" key="5">
    <source>
        <dbReference type="ARBA" id="ARBA00022833"/>
    </source>
</evidence>
<dbReference type="InterPro" id="IPR000210">
    <property type="entry name" value="BTB/POZ_dom"/>
</dbReference>
<dbReference type="Gene3D" id="1.25.40.420">
    <property type="match status" value="1"/>
</dbReference>
<dbReference type="Gene3D" id="1.20.1020.10">
    <property type="entry name" value="TAZ domain"/>
    <property type="match status" value="1"/>
</dbReference>
<keyword evidence="4" id="KW-0833">Ubl conjugation pathway</keyword>
<dbReference type="GO" id="GO:0008270">
    <property type="term" value="F:zinc ion binding"/>
    <property type="evidence" value="ECO:0007669"/>
    <property type="project" value="UniProtKB-KW"/>
</dbReference>
<dbReference type="GO" id="GO:0009725">
    <property type="term" value="P:response to hormone"/>
    <property type="evidence" value="ECO:0007669"/>
    <property type="project" value="UniProtKB-ARBA"/>
</dbReference>
<keyword evidence="5" id="KW-0862">Zinc</keyword>
<keyword evidence="8" id="KW-1185">Reference proteome</keyword>
<dbReference type="GO" id="GO:0009751">
    <property type="term" value="P:response to salicylic acid"/>
    <property type="evidence" value="ECO:0007669"/>
    <property type="project" value="UniProtKB-ARBA"/>
</dbReference>
<evidence type="ECO:0000256" key="4">
    <source>
        <dbReference type="ARBA" id="ARBA00022786"/>
    </source>
</evidence>
<dbReference type="SUPFAM" id="SSF57933">
    <property type="entry name" value="TAZ domain"/>
    <property type="match status" value="1"/>
</dbReference>
<dbReference type="Pfam" id="PF02135">
    <property type="entry name" value="zf-TAZ"/>
    <property type="match status" value="1"/>
</dbReference>
<dbReference type="FunFam" id="1.25.40.420:FF:000012">
    <property type="entry name" value="BTB/POZ and TAZ domain-containing protein 2"/>
    <property type="match status" value="1"/>
</dbReference>
<accession>A0A7J7PD37</accession>
<evidence type="ECO:0000313" key="7">
    <source>
        <dbReference type="EMBL" id="KAF6176974.1"/>
    </source>
</evidence>
<keyword evidence="2" id="KW-0479">Metal-binding</keyword>
<dbReference type="SMART" id="SM00225">
    <property type="entry name" value="BTB"/>
    <property type="match status" value="1"/>
</dbReference>
<dbReference type="GO" id="GO:0006355">
    <property type="term" value="P:regulation of DNA-templated transcription"/>
    <property type="evidence" value="ECO:0007669"/>
    <property type="project" value="UniProtKB-ARBA"/>
</dbReference>
<dbReference type="EMBL" id="JACGCM010000012">
    <property type="protein sequence ID" value="KAF6176974.1"/>
    <property type="molecule type" value="Genomic_DNA"/>
</dbReference>
<dbReference type="OrthoDB" id="6359816at2759"/>
<dbReference type="CDD" id="cd14733">
    <property type="entry name" value="BACK"/>
    <property type="match status" value="1"/>
</dbReference>
<feature type="domain" description="BTB" evidence="6">
    <location>
        <begin position="12"/>
        <end position="82"/>
    </location>
</feature>
<comment type="pathway">
    <text evidence="1">Protein modification; protein ubiquitination.</text>
</comment>
<dbReference type="SMART" id="SM00551">
    <property type="entry name" value="ZnF_TAZ"/>
    <property type="match status" value="1"/>
</dbReference>
<dbReference type="GO" id="GO:0042542">
    <property type="term" value="P:response to hydrogen peroxide"/>
    <property type="evidence" value="ECO:0007669"/>
    <property type="project" value="UniProtKB-ARBA"/>
</dbReference>
<protein>
    <recommendedName>
        <fullName evidence="6">BTB domain-containing protein</fullName>
    </recommendedName>
</protein>
<reference evidence="7 8" key="1">
    <citation type="journal article" date="2020" name="IScience">
        <title>Genome Sequencing of the Endangered Kingdonia uniflora (Circaeasteraceae, Ranunculales) Reveals Potential Mechanisms of Evolutionary Specialization.</title>
        <authorList>
            <person name="Sun Y."/>
            <person name="Deng T."/>
            <person name="Zhang A."/>
            <person name="Moore M.J."/>
            <person name="Landis J.B."/>
            <person name="Lin N."/>
            <person name="Zhang H."/>
            <person name="Zhang X."/>
            <person name="Huang J."/>
            <person name="Zhang X."/>
            <person name="Sun H."/>
            <person name="Wang H."/>
        </authorList>
    </citation>
    <scope>NUCLEOTIDE SEQUENCE [LARGE SCALE GENOMIC DNA]</scope>
    <source>
        <strain evidence="7">TB1705</strain>
        <tissue evidence="7">Leaf</tissue>
    </source>
</reference>
<dbReference type="InterPro" id="IPR011333">
    <property type="entry name" value="SKP1/BTB/POZ_sf"/>
</dbReference>